<proteinExistence type="predicted"/>
<sequence length="74" mass="8214">MRRTLFQSLISPFISTSLYFVVFGSAIGSRITEIEGISYGSFIVPGMIMLTILTQSISNASFGIFFPKFTNTVY</sequence>
<feature type="non-terminal residue" evidence="2">
    <location>
        <position position="1"/>
    </location>
</feature>
<dbReference type="InterPro" id="IPR052522">
    <property type="entry name" value="ABC-2_transport_permease"/>
</dbReference>
<dbReference type="AlphaFoldDB" id="A0A382UGT4"/>
<feature type="transmembrane region" description="Helical" evidence="1">
    <location>
        <begin position="6"/>
        <end position="27"/>
    </location>
</feature>
<dbReference type="PANTHER" id="PTHR43332:SF1">
    <property type="entry name" value="TRANSPORT PERMEASE PROTEIN"/>
    <property type="match status" value="1"/>
</dbReference>
<name>A0A382UGT4_9ZZZZ</name>
<dbReference type="GO" id="GO:0005886">
    <property type="term" value="C:plasma membrane"/>
    <property type="evidence" value="ECO:0007669"/>
    <property type="project" value="TreeGrafter"/>
</dbReference>
<feature type="transmembrane region" description="Helical" evidence="1">
    <location>
        <begin position="39"/>
        <end position="66"/>
    </location>
</feature>
<keyword evidence="1" id="KW-0812">Transmembrane</keyword>
<feature type="non-terminal residue" evidence="2">
    <location>
        <position position="74"/>
    </location>
</feature>
<dbReference type="EMBL" id="UINC01144019">
    <property type="protein sequence ID" value="SVD33277.1"/>
    <property type="molecule type" value="Genomic_DNA"/>
</dbReference>
<gene>
    <name evidence="2" type="ORF">METZ01_LOCUS386131</name>
</gene>
<evidence type="ECO:0008006" key="3">
    <source>
        <dbReference type="Google" id="ProtNLM"/>
    </source>
</evidence>
<dbReference type="PANTHER" id="PTHR43332">
    <property type="entry name" value="INNER MEMBRANE TRANSPORT PERMEASE YADH-RELATED"/>
    <property type="match status" value="1"/>
</dbReference>
<evidence type="ECO:0000256" key="1">
    <source>
        <dbReference type="SAM" id="Phobius"/>
    </source>
</evidence>
<keyword evidence="1" id="KW-1133">Transmembrane helix</keyword>
<reference evidence="2" key="1">
    <citation type="submission" date="2018-05" db="EMBL/GenBank/DDBJ databases">
        <authorList>
            <person name="Lanie J.A."/>
            <person name="Ng W.-L."/>
            <person name="Kazmierczak K.M."/>
            <person name="Andrzejewski T.M."/>
            <person name="Davidsen T.M."/>
            <person name="Wayne K.J."/>
            <person name="Tettelin H."/>
            <person name="Glass J.I."/>
            <person name="Rusch D."/>
            <person name="Podicherti R."/>
            <person name="Tsui H.-C.T."/>
            <person name="Winkler M.E."/>
        </authorList>
    </citation>
    <scope>NUCLEOTIDE SEQUENCE</scope>
</reference>
<evidence type="ECO:0000313" key="2">
    <source>
        <dbReference type="EMBL" id="SVD33277.1"/>
    </source>
</evidence>
<organism evidence="2">
    <name type="scientific">marine metagenome</name>
    <dbReference type="NCBI Taxonomy" id="408172"/>
    <lineage>
        <taxon>unclassified sequences</taxon>
        <taxon>metagenomes</taxon>
        <taxon>ecological metagenomes</taxon>
    </lineage>
</organism>
<protein>
    <recommendedName>
        <fullName evidence="3">ABC-2 type transporter domain-containing protein</fullName>
    </recommendedName>
</protein>
<keyword evidence="1" id="KW-0472">Membrane</keyword>
<accession>A0A382UGT4</accession>